<feature type="transmembrane region" description="Helical" evidence="4">
    <location>
        <begin position="78"/>
        <end position="104"/>
    </location>
</feature>
<keyword evidence="3 4" id="KW-0472">Membrane</keyword>
<feature type="transmembrane region" description="Helical" evidence="4">
    <location>
        <begin position="303"/>
        <end position="326"/>
    </location>
</feature>
<evidence type="ECO:0000259" key="5">
    <source>
        <dbReference type="PROSITE" id="PS50850"/>
    </source>
</evidence>
<evidence type="ECO:0000256" key="3">
    <source>
        <dbReference type="ARBA" id="ARBA00023136"/>
    </source>
</evidence>
<dbReference type="EMBL" id="SMSJ01000003">
    <property type="protein sequence ID" value="TDH64020.1"/>
    <property type="molecule type" value="Genomic_DNA"/>
</dbReference>
<feature type="transmembrane region" description="Helical" evidence="4">
    <location>
        <begin position="212"/>
        <end position="233"/>
    </location>
</feature>
<sequence>MLGGLGAALAATTAAQALATLTVFLLPVLAPIAARDLGAAPHWIGWQVACVYLAASATSMLSAGALRRFGSARCTQLALAAAGLACLGVLAAGLAGAVLGSFLIGFGYGLTNPAATEVLARLAPAKRRNMVFAVKQTGVPIGGALAGLLLPSLADRVGWRGAVLAVAALLLLAALAFGVFHRPWAAERDPAASLGAGAGGGWRALRDQPGMAGLATISALYSGFQLALGAYTVTMLVEEFGWTPVAAGAVAAVTQATGALARLGWGLVADAWGDGMRTLAAIGAVTLAGGLLLPFAMTWPEAAVVGLFGLLGGSAAGWNGVLMAEAARLAAPGRAGEAAGGVLAVAFAGVVVGPSLLGVLIGAAGSYATGFALLALLPALGVAIAWRNSRLGR</sequence>
<dbReference type="InterPro" id="IPR036259">
    <property type="entry name" value="MFS_trans_sf"/>
</dbReference>
<protein>
    <submittedName>
        <fullName evidence="6">MFS transporter</fullName>
    </submittedName>
</protein>
<comment type="caution">
    <text evidence="6">The sequence shown here is derived from an EMBL/GenBank/DDBJ whole genome shotgun (WGS) entry which is preliminary data.</text>
</comment>
<dbReference type="Pfam" id="PF07690">
    <property type="entry name" value="MFS_1"/>
    <property type="match status" value="1"/>
</dbReference>
<proteinExistence type="predicted"/>
<dbReference type="PROSITE" id="PS50850">
    <property type="entry name" value="MFS"/>
    <property type="match status" value="1"/>
</dbReference>
<keyword evidence="2 4" id="KW-1133">Transmembrane helix</keyword>
<dbReference type="AlphaFoldDB" id="A0A4R5QKM0"/>
<accession>A0A4R5QKM0</accession>
<name>A0A4R5QKM0_9PROT</name>
<dbReference type="Proteomes" id="UP000295096">
    <property type="component" value="Unassembled WGS sequence"/>
</dbReference>
<evidence type="ECO:0000256" key="1">
    <source>
        <dbReference type="ARBA" id="ARBA00022692"/>
    </source>
</evidence>
<dbReference type="InterPro" id="IPR011701">
    <property type="entry name" value="MFS"/>
</dbReference>
<feature type="transmembrane region" description="Helical" evidence="4">
    <location>
        <begin position="338"/>
        <end position="361"/>
    </location>
</feature>
<dbReference type="InterPro" id="IPR020846">
    <property type="entry name" value="MFS_dom"/>
</dbReference>
<dbReference type="Gene3D" id="1.20.1250.20">
    <property type="entry name" value="MFS general substrate transporter like domains"/>
    <property type="match status" value="2"/>
</dbReference>
<organism evidence="6 7">
    <name type="scientific">Dankookia rubra</name>
    <dbReference type="NCBI Taxonomy" id="1442381"/>
    <lineage>
        <taxon>Bacteria</taxon>
        <taxon>Pseudomonadati</taxon>
        <taxon>Pseudomonadota</taxon>
        <taxon>Alphaproteobacteria</taxon>
        <taxon>Acetobacterales</taxon>
        <taxon>Roseomonadaceae</taxon>
        <taxon>Dankookia</taxon>
    </lineage>
</organism>
<feature type="transmembrane region" description="Helical" evidence="4">
    <location>
        <begin position="157"/>
        <end position="180"/>
    </location>
</feature>
<feature type="domain" description="Major facilitator superfamily (MFS) profile" evidence="5">
    <location>
        <begin position="8"/>
        <end position="393"/>
    </location>
</feature>
<keyword evidence="7" id="KW-1185">Reference proteome</keyword>
<evidence type="ECO:0000313" key="6">
    <source>
        <dbReference type="EMBL" id="TDH64020.1"/>
    </source>
</evidence>
<dbReference type="PANTHER" id="PTHR23527:SF1">
    <property type="entry name" value="BLL3282 PROTEIN"/>
    <property type="match status" value="1"/>
</dbReference>
<feature type="transmembrane region" description="Helical" evidence="4">
    <location>
        <begin position="367"/>
        <end position="386"/>
    </location>
</feature>
<keyword evidence="1 4" id="KW-0812">Transmembrane</keyword>
<reference evidence="6 7" key="1">
    <citation type="journal article" date="2016" name="J. Microbiol.">
        <title>Dankookia rubra gen. nov., sp. nov., an alphaproteobacterium isolated from sediment of a shallow stream.</title>
        <authorList>
            <person name="Kim W.H."/>
            <person name="Kim D.H."/>
            <person name="Kang K."/>
            <person name="Ahn T.Y."/>
        </authorList>
    </citation>
    <scope>NUCLEOTIDE SEQUENCE [LARGE SCALE GENOMIC DNA]</scope>
    <source>
        <strain evidence="6 7">JCM30602</strain>
    </source>
</reference>
<dbReference type="PANTHER" id="PTHR23527">
    <property type="entry name" value="BLL3282 PROTEIN"/>
    <property type="match status" value="1"/>
</dbReference>
<dbReference type="SUPFAM" id="SSF103473">
    <property type="entry name" value="MFS general substrate transporter"/>
    <property type="match status" value="1"/>
</dbReference>
<dbReference type="RefSeq" id="WP_133287300.1">
    <property type="nucleotide sequence ID" value="NZ_SMSJ01000003.1"/>
</dbReference>
<dbReference type="GO" id="GO:0022857">
    <property type="term" value="F:transmembrane transporter activity"/>
    <property type="evidence" value="ECO:0007669"/>
    <property type="project" value="InterPro"/>
</dbReference>
<dbReference type="InterPro" id="IPR052952">
    <property type="entry name" value="MFS-Transporter"/>
</dbReference>
<evidence type="ECO:0000256" key="4">
    <source>
        <dbReference type="SAM" id="Phobius"/>
    </source>
</evidence>
<evidence type="ECO:0000256" key="2">
    <source>
        <dbReference type="ARBA" id="ARBA00022989"/>
    </source>
</evidence>
<feature type="transmembrane region" description="Helical" evidence="4">
    <location>
        <begin position="245"/>
        <end position="267"/>
    </location>
</feature>
<evidence type="ECO:0000313" key="7">
    <source>
        <dbReference type="Proteomes" id="UP000295096"/>
    </source>
</evidence>
<feature type="transmembrane region" description="Helical" evidence="4">
    <location>
        <begin position="43"/>
        <end position="66"/>
    </location>
</feature>
<dbReference type="OrthoDB" id="7488909at2"/>
<feature type="transmembrane region" description="Helical" evidence="4">
    <location>
        <begin position="279"/>
        <end position="297"/>
    </location>
</feature>
<gene>
    <name evidence="6" type="ORF">E2C06_04160</name>
</gene>